<feature type="compositionally biased region" description="Basic and acidic residues" evidence="1">
    <location>
        <begin position="226"/>
        <end position="237"/>
    </location>
</feature>
<evidence type="ECO:0000256" key="1">
    <source>
        <dbReference type="SAM" id="MobiDB-lite"/>
    </source>
</evidence>
<name>A0A915DDS8_9BILA</name>
<feature type="compositionally biased region" description="Basic and acidic residues" evidence="1">
    <location>
        <begin position="184"/>
        <end position="199"/>
    </location>
</feature>
<feature type="compositionally biased region" description="Basic and acidic residues" evidence="1">
    <location>
        <begin position="392"/>
        <end position="407"/>
    </location>
</feature>
<feature type="compositionally biased region" description="Basic and acidic residues" evidence="1">
    <location>
        <begin position="265"/>
        <end position="280"/>
    </location>
</feature>
<sequence>MITVEDLIGILKDFTAVMAERQAILRIGLFIKQRSVGTFMVVPFLNVRFLKETSPSTKEYRIGTNAVMEQTLRTMSSVCVVLTPAAGPPKYNAVIVKPLTFEDMAAYTVSDDGLSETSPEGKADLDDSLQLECEALCWIMQAVFLISCSSAVIRIVAVCQFAFFTLFTLSGCCKNKKDRTISTKEEVAGKDPIGRKKLEPSNPIQNGVTTDQKKDVPAAAAQPSSVEEKVVPKEIPLDAKGQQIAKGVKRRKNDYPTMGDVNSDWDEKTDGDEKKVENNEKLPSLNQPEPISKETKEKSASQDPVSKGKEEVKAKQPVKDKSESKGKEEVKEKSSRAAPNPKDKQRAEKKKDEKKKKTEPKDAPVAAVPAAKPILKITPATAVPSVEKVKKKTSDDQDKSEKKDEPKAASTKEFSFKEGKTQEESQKTESQMGPSIVSVIKNDANDASDKKDNSSKKANAGKAEDIKQSDEGEEN</sequence>
<feature type="compositionally biased region" description="Basic and acidic residues" evidence="1">
    <location>
        <begin position="462"/>
        <end position="475"/>
    </location>
</feature>
<keyword evidence="2" id="KW-1185">Reference proteome</keyword>
<feature type="compositionally biased region" description="Basic and acidic residues" evidence="1">
    <location>
        <begin position="443"/>
        <end position="455"/>
    </location>
</feature>
<accession>A0A915DDS8</accession>
<feature type="compositionally biased region" description="Basic and acidic residues" evidence="1">
    <location>
        <begin position="414"/>
        <end position="427"/>
    </location>
</feature>
<evidence type="ECO:0000313" key="3">
    <source>
        <dbReference type="WBParaSite" id="jg1837"/>
    </source>
</evidence>
<organism evidence="2 3">
    <name type="scientific">Ditylenchus dipsaci</name>
    <dbReference type="NCBI Taxonomy" id="166011"/>
    <lineage>
        <taxon>Eukaryota</taxon>
        <taxon>Metazoa</taxon>
        <taxon>Ecdysozoa</taxon>
        <taxon>Nematoda</taxon>
        <taxon>Chromadorea</taxon>
        <taxon>Rhabditida</taxon>
        <taxon>Tylenchina</taxon>
        <taxon>Tylenchomorpha</taxon>
        <taxon>Sphaerularioidea</taxon>
        <taxon>Anguinidae</taxon>
        <taxon>Anguininae</taxon>
        <taxon>Ditylenchus</taxon>
    </lineage>
</organism>
<dbReference type="Proteomes" id="UP000887574">
    <property type="component" value="Unplaced"/>
</dbReference>
<feature type="compositionally biased region" description="Basic and acidic residues" evidence="1">
    <location>
        <begin position="291"/>
        <end position="362"/>
    </location>
</feature>
<evidence type="ECO:0000313" key="2">
    <source>
        <dbReference type="Proteomes" id="UP000887574"/>
    </source>
</evidence>
<proteinExistence type="predicted"/>
<feature type="compositionally biased region" description="Low complexity" evidence="1">
    <location>
        <begin position="363"/>
        <end position="373"/>
    </location>
</feature>
<dbReference type="WBParaSite" id="jg1837">
    <property type="protein sequence ID" value="jg1837"/>
    <property type="gene ID" value="jg1837"/>
</dbReference>
<reference evidence="3" key="1">
    <citation type="submission" date="2022-11" db="UniProtKB">
        <authorList>
            <consortium name="WormBaseParasite"/>
        </authorList>
    </citation>
    <scope>IDENTIFICATION</scope>
</reference>
<dbReference type="AlphaFoldDB" id="A0A915DDS8"/>
<protein>
    <submittedName>
        <fullName evidence="3">Uncharacterized protein</fullName>
    </submittedName>
</protein>
<feature type="region of interest" description="Disordered" evidence="1">
    <location>
        <begin position="184"/>
        <end position="475"/>
    </location>
</feature>